<comment type="caution">
    <text evidence="5">The sequence shown here is derived from an EMBL/GenBank/DDBJ whole genome shotgun (WGS) entry which is preliminary data.</text>
</comment>
<keyword evidence="6" id="KW-1185">Reference proteome</keyword>
<evidence type="ECO:0000256" key="3">
    <source>
        <dbReference type="SAM" id="MobiDB-lite"/>
    </source>
</evidence>
<evidence type="ECO:0000256" key="2">
    <source>
        <dbReference type="PROSITE-ProRule" id="PRU00723"/>
    </source>
</evidence>
<dbReference type="InterPro" id="IPR000571">
    <property type="entry name" value="Znf_CCCH"/>
</dbReference>
<feature type="region of interest" description="Disordered" evidence="3">
    <location>
        <begin position="310"/>
        <end position="345"/>
    </location>
</feature>
<feature type="zinc finger region" description="C3H1-type" evidence="2">
    <location>
        <begin position="545"/>
        <end position="573"/>
    </location>
</feature>
<protein>
    <recommendedName>
        <fullName evidence="4">C3H1-type domain-containing protein</fullName>
    </recommendedName>
</protein>
<feature type="region of interest" description="Disordered" evidence="3">
    <location>
        <begin position="569"/>
        <end position="598"/>
    </location>
</feature>
<keyword evidence="1" id="KW-0238">DNA-binding</keyword>
<accession>A0ABQ8HS60</accession>
<evidence type="ECO:0000313" key="5">
    <source>
        <dbReference type="EMBL" id="KAH7567160.1"/>
    </source>
</evidence>
<organism evidence="5 6">
    <name type="scientific">Xanthoceras sorbifolium</name>
    <dbReference type="NCBI Taxonomy" id="99658"/>
    <lineage>
        <taxon>Eukaryota</taxon>
        <taxon>Viridiplantae</taxon>
        <taxon>Streptophyta</taxon>
        <taxon>Embryophyta</taxon>
        <taxon>Tracheophyta</taxon>
        <taxon>Spermatophyta</taxon>
        <taxon>Magnoliopsida</taxon>
        <taxon>eudicotyledons</taxon>
        <taxon>Gunneridae</taxon>
        <taxon>Pentapetalae</taxon>
        <taxon>rosids</taxon>
        <taxon>malvids</taxon>
        <taxon>Sapindales</taxon>
        <taxon>Sapindaceae</taxon>
        <taxon>Xanthoceroideae</taxon>
        <taxon>Xanthoceras</taxon>
    </lineage>
</organism>
<dbReference type="EMBL" id="JAFEMO010000007">
    <property type="protein sequence ID" value="KAH7567160.1"/>
    <property type="molecule type" value="Genomic_DNA"/>
</dbReference>
<reference evidence="5 6" key="1">
    <citation type="submission" date="2021-02" db="EMBL/GenBank/DDBJ databases">
        <title>Plant Genome Project.</title>
        <authorList>
            <person name="Zhang R.-G."/>
        </authorList>
    </citation>
    <scope>NUCLEOTIDE SEQUENCE [LARGE SCALE GENOMIC DNA]</scope>
    <source>
        <tissue evidence="5">Leaves</tissue>
    </source>
</reference>
<dbReference type="PANTHER" id="PTHR33400:SF2">
    <property type="entry name" value="ZINC FINGER CCCH DOMAIN-CONTAINING PROTEIN 6"/>
    <property type="match status" value="1"/>
</dbReference>
<feature type="region of interest" description="Disordered" evidence="3">
    <location>
        <begin position="508"/>
        <end position="546"/>
    </location>
</feature>
<dbReference type="Proteomes" id="UP000827721">
    <property type="component" value="Unassembled WGS sequence"/>
</dbReference>
<evidence type="ECO:0000259" key="4">
    <source>
        <dbReference type="PROSITE" id="PS50103"/>
    </source>
</evidence>
<keyword evidence="2" id="KW-0479">Metal-binding</keyword>
<feature type="compositionally biased region" description="Polar residues" evidence="3">
    <location>
        <begin position="569"/>
        <end position="583"/>
    </location>
</feature>
<feature type="compositionally biased region" description="Polar residues" evidence="3">
    <location>
        <begin position="527"/>
        <end position="538"/>
    </location>
</feature>
<name>A0ABQ8HS60_9ROSI</name>
<keyword evidence="2" id="KW-0863">Zinc-finger</keyword>
<sequence length="598" mass="64454">MLMGCWTKCYVLTCNALFYVLSNFYVISQFQFLLGSKSKSTAASIKGGPTCNVLISKFFRCTNEACKRFRSKVAEIIDGQPVNASVAFLEYVAYSALSTFSQYELFCTALILALGKEGTCSGWKLCGTAMASDSLISLISECSRMKLVYDSQCSAPILVRLFLSEESPSQVGLGAQDHLQAKSSWVTHTNGAGTDDILPPGFEGAHPPNQFQINLSEIPIIQWRCPPRFCLDSKWQVVAGDESKEVEIQNQREMRMLEAVYPRPSAIPPNPSVSVDVEGSHYNDQQTPLIPITPIEDEEAVADAQSGLTAPLSAGMSSQPSLLAPGIPPLPQGSVPSVSHPPVNESPASGAVLGVDPNVVAAASAALSEMSKSNGNGNLIDHDLLIKILSNPKLIEKLVTDHGSASSTQNLPQPTFPVVPPSSDHPPSVPLSHPSPLRVNMMETSSPSMAATSNGAFYPQPNAVGVGHHPNAWGKPPGVVPASSSPSPSYGVSQAKDLNYYKNLIQQHGGERQETPQQFGGRYSHQPGMNQESVNNNPKSRDSKPRIMKPCIYFNSSRGCRHGANCSYQHDPSAQQRGSNMPEVQNAKRMKMDREISS</sequence>
<proteinExistence type="predicted"/>
<dbReference type="PROSITE" id="PS50103">
    <property type="entry name" value="ZF_C3H1"/>
    <property type="match status" value="1"/>
</dbReference>
<evidence type="ECO:0000256" key="1">
    <source>
        <dbReference type="ARBA" id="ARBA00023125"/>
    </source>
</evidence>
<keyword evidence="2" id="KW-0862">Zinc</keyword>
<dbReference type="PANTHER" id="PTHR33400">
    <property type="entry name" value="ZINC FINGER CCCH DOMAIN-CONTAINING PROTEIN 6-RELATED"/>
    <property type="match status" value="1"/>
</dbReference>
<gene>
    <name evidence="5" type="ORF">JRO89_XS07G0025100</name>
</gene>
<evidence type="ECO:0000313" key="6">
    <source>
        <dbReference type="Proteomes" id="UP000827721"/>
    </source>
</evidence>
<feature type="domain" description="C3H1-type" evidence="4">
    <location>
        <begin position="545"/>
        <end position="573"/>
    </location>
</feature>